<dbReference type="Proteomes" id="UP000214610">
    <property type="component" value="Unassembled WGS sequence"/>
</dbReference>
<evidence type="ECO:0000313" key="4">
    <source>
        <dbReference type="Proteomes" id="UP000214610"/>
    </source>
</evidence>
<dbReference type="GeneID" id="78363236"/>
<comment type="caution">
    <text evidence="3">The sequence shown here is derived from an EMBL/GenBank/DDBJ whole genome shotgun (WGS) entry which is preliminary data.</text>
</comment>
<feature type="domain" description="HTH cro/C1-type" evidence="2">
    <location>
        <begin position="20"/>
        <end position="67"/>
    </location>
</feature>
<dbReference type="Pfam" id="PF01381">
    <property type="entry name" value="HTH_3"/>
    <property type="match status" value="1"/>
</dbReference>
<dbReference type="InterPro" id="IPR013430">
    <property type="entry name" value="Toxin_antidote_HigA"/>
</dbReference>
<organism evidence="3 4">
    <name type="scientific">Turicimonas muris</name>
    <dbReference type="NCBI Taxonomy" id="1796652"/>
    <lineage>
        <taxon>Bacteria</taxon>
        <taxon>Pseudomonadati</taxon>
        <taxon>Pseudomonadota</taxon>
        <taxon>Betaproteobacteria</taxon>
        <taxon>Burkholderiales</taxon>
        <taxon>Sutterellaceae</taxon>
        <taxon>Turicimonas</taxon>
    </lineage>
</organism>
<dbReference type="PANTHER" id="PTHR36924">
    <property type="entry name" value="ANTITOXIN HIGA-1"/>
    <property type="match status" value="1"/>
</dbReference>
<gene>
    <name evidence="3" type="ORF">ADH67_01700</name>
</gene>
<proteinExistence type="predicted"/>
<dbReference type="SUPFAM" id="SSF47413">
    <property type="entry name" value="lambda repressor-like DNA-binding domains"/>
    <property type="match status" value="1"/>
</dbReference>
<dbReference type="PROSITE" id="PS50943">
    <property type="entry name" value="HTH_CROC1"/>
    <property type="match status" value="1"/>
</dbReference>
<reference evidence="4" key="1">
    <citation type="submission" date="2017-05" db="EMBL/GenBank/DDBJ databases">
        <title>Improved OligoMM genomes.</title>
        <authorList>
            <person name="Garzetti D."/>
        </authorList>
    </citation>
    <scope>NUCLEOTIDE SEQUENCE [LARGE SCALE GENOMIC DNA]</scope>
    <source>
        <strain evidence="4">YL45</strain>
    </source>
</reference>
<dbReference type="RefSeq" id="WP_066591055.1">
    <property type="nucleotide sequence ID" value="NZ_CAJTBZ010000021.1"/>
</dbReference>
<keyword evidence="1" id="KW-0238">DNA-binding</keyword>
<evidence type="ECO:0000259" key="2">
    <source>
        <dbReference type="PROSITE" id="PS50943"/>
    </source>
</evidence>
<sequence length="95" mass="11153">MNSRIVHPGIILKQSFLEPLKITAYRLAKETKISQTRISEIIQGKRAISIDTGLRLSKFFRLDDSFWLQAQMIYDIQKAKEKLEEEIEKIRPYDA</sequence>
<evidence type="ECO:0000256" key="1">
    <source>
        <dbReference type="ARBA" id="ARBA00023125"/>
    </source>
</evidence>
<dbReference type="InterPro" id="IPR001387">
    <property type="entry name" value="Cro/C1-type_HTH"/>
</dbReference>
<keyword evidence="4" id="KW-1185">Reference proteome</keyword>
<name>A0A227KR95_9BURK</name>
<dbReference type="CDD" id="cd00093">
    <property type="entry name" value="HTH_XRE"/>
    <property type="match status" value="1"/>
</dbReference>
<dbReference type="GO" id="GO:0003677">
    <property type="term" value="F:DNA binding"/>
    <property type="evidence" value="ECO:0007669"/>
    <property type="project" value="UniProtKB-KW"/>
</dbReference>
<dbReference type="InterPro" id="IPR010982">
    <property type="entry name" value="Lambda_DNA-bd_dom_sf"/>
</dbReference>
<dbReference type="PANTHER" id="PTHR36924:SF1">
    <property type="entry name" value="ANTITOXIN HIGA-1"/>
    <property type="match status" value="1"/>
</dbReference>
<accession>A0A227KR95</accession>
<evidence type="ECO:0000313" key="3">
    <source>
        <dbReference type="EMBL" id="OXE51036.1"/>
    </source>
</evidence>
<protein>
    <submittedName>
        <fullName evidence="3">Addiction module antidote protein, HigA family</fullName>
    </submittedName>
</protein>
<dbReference type="EMBL" id="NHMP01000001">
    <property type="protein sequence ID" value="OXE51036.1"/>
    <property type="molecule type" value="Genomic_DNA"/>
</dbReference>
<dbReference type="SMART" id="SM00530">
    <property type="entry name" value="HTH_XRE"/>
    <property type="match status" value="1"/>
</dbReference>
<dbReference type="Gene3D" id="1.10.260.40">
    <property type="entry name" value="lambda repressor-like DNA-binding domains"/>
    <property type="match status" value="1"/>
</dbReference>
<dbReference type="NCBIfam" id="TIGR02607">
    <property type="entry name" value="antidote_HigA"/>
    <property type="match status" value="1"/>
</dbReference>
<dbReference type="AlphaFoldDB" id="A0A227KR95"/>